<name>A0AAN9KBB1_CANGL</name>
<gene>
    <name evidence="1" type="ORF">VNO77_38934</name>
</gene>
<reference evidence="1 2" key="1">
    <citation type="submission" date="2024-01" db="EMBL/GenBank/DDBJ databases">
        <title>The genomes of 5 underutilized Papilionoideae crops provide insights into root nodulation and disease resistanc.</title>
        <authorList>
            <person name="Jiang F."/>
        </authorList>
    </citation>
    <scope>NUCLEOTIDE SEQUENCE [LARGE SCALE GENOMIC DNA]</scope>
    <source>
        <strain evidence="1">LVBAO_FW01</strain>
        <tissue evidence="1">Leaves</tissue>
    </source>
</reference>
<comment type="caution">
    <text evidence="1">The sequence shown here is derived from an EMBL/GenBank/DDBJ whole genome shotgun (WGS) entry which is preliminary data.</text>
</comment>
<dbReference type="EMBL" id="JAYMYQ010000009">
    <property type="protein sequence ID" value="KAK7313739.1"/>
    <property type="molecule type" value="Genomic_DNA"/>
</dbReference>
<evidence type="ECO:0000313" key="2">
    <source>
        <dbReference type="Proteomes" id="UP001367508"/>
    </source>
</evidence>
<protein>
    <submittedName>
        <fullName evidence="1">Uncharacterized protein</fullName>
    </submittedName>
</protein>
<dbReference type="Proteomes" id="UP001367508">
    <property type="component" value="Unassembled WGS sequence"/>
</dbReference>
<accession>A0AAN9KBB1</accession>
<proteinExistence type="predicted"/>
<keyword evidence="2" id="KW-1185">Reference proteome</keyword>
<sequence>MVACGIGPWAGGLWSGHFAIELSPFMAHVLHFDKLTSVSRVTTALSSLRLGAGNMNTYRILKGGLHDLCMAFPLRRCGPELVWLFA</sequence>
<evidence type="ECO:0000313" key="1">
    <source>
        <dbReference type="EMBL" id="KAK7313739.1"/>
    </source>
</evidence>
<organism evidence="1 2">
    <name type="scientific">Canavalia gladiata</name>
    <name type="common">Sword bean</name>
    <name type="synonym">Dolichos gladiatus</name>
    <dbReference type="NCBI Taxonomy" id="3824"/>
    <lineage>
        <taxon>Eukaryota</taxon>
        <taxon>Viridiplantae</taxon>
        <taxon>Streptophyta</taxon>
        <taxon>Embryophyta</taxon>
        <taxon>Tracheophyta</taxon>
        <taxon>Spermatophyta</taxon>
        <taxon>Magnoliopsida</taxon>
        <taxon>eudicotyledons</taxon>
        <taxon>Gunneridae</taxon>
        <taxon>Pentapetalae</taxon>
        <taxon>rosids</taxon>
        <taxon>fabids</taxon>
        <taxon>Fabales</taxon>
        <taxon>Fabaceae</taxon>
        <taxon>Papilionoideae</taxon>
        <taxon>50 kb inversion clade</taxon>
        <taxon>NPAAA clade</taxon>
        <taxon>indigoferoid/millettioid clade</taxon>
        <taxon>Phaseoleae</taxon>
        <taxon>Canavalia</taxon>
    </lineage>
</organism>
<dbReference type="AlphaFoldDB" id="A0AAN9KBB1"/>